<evidence type="ECO:0000313" key="1">
    <source>
        <dbReference type="EMBL" id="TKR69908.1"/>
    </source>
</evidence>
<name>A0A4U5MKG1_STECR</name>
<dbReference type="EMBL" id="AZBU02000007">
    <property type="protein sequence ID" value="TKR69908.1"/>
    <property type="molecule type" value="Genomic_DNA"/>
</dbReference>
<dbReference type="AlphaFoldDB" id="A0A4U5MKG1"/>
<reference evidence="1 2" key="1">
    <citation type="journal article" date="2015" name="Genome Biol.">
        <title>Comparative genomics of Steinernema reveals deeply conserved gene regulatory networks.</title>
        <authorList>
            <person name="Dillman A.R."/>
            <person name="Macchietto M."/>
            <person name="Porter C.F."/>
            <person name="Rogers A."/>
            <person name="Williams B."/>
            <person name="Antoshechkin I."/>
            <person name="Lee M.M."/>
            <person name="Goodwin Z."/>
            <person name="Lu X."/>
            <person name="Lewis E.E."/>
            <person name="Goodrich-Blair H."/>
            <person name="Stock S.P."/>
            <person name="Adams B.J."/>
            <person name="Sternberg P.W."/>
            <person name="Mortazavi A."/>
        </authorList>
    </citation>
    <scope>NUCLEOTIDE SEQUENCE [LARGE SCALE GENOMIC DNA]</scope>
    <source>
        <strain evidence="1 2">ALL</strain>
    </source>
</reference>
<accession>A0A4U5MKG1</accession>
<proteinExistence type="predicted"/>
<gene>
    <name evidence="1" type="ORF">L596_021999</name>
</gene>
<sequence length="273" mass="31839">MNSVPHAFFKNVGHLLRSYKEIFYCKNLSHLSQLTFPLGPICKQIEKKALSLEFYVAANCDEVYFSMKEEETYLKSVPTDWNRWEVNRISAYGIKDWQYQNRQPLDIQTFNALLKISRNSFCPTGVCFFNGNYNLPKNLILLLRELPRIKTLTSYQIQNEQFGPLTMQAIRRGTLKGICLVSAKVDSEILDHLINWIKTPGFGWFYLRLHSYSALKEDEFYGKIWEAGRYLVKQGKRIKANMNNSRKASYPEFEFSSYSSYSGPLHYAALELL</sequence>
<comment type="caution">
    <text evidence="1">The sequence shown here is derived from an EMBL/GenBank/DDBJ whole genome shotgun (WGS) entry which is preliminary data.</text>
</comment>
<keyword evidence="2" id="KW-1185">Reference proteome</keyword>
<dbReference type="Proteomes" id="UP000298663">
    <property type="component" value="Unassembled WGS sequence"/>
</dbReference>
<evidence type="ECO:0000313" key="2">
    <source>
        <dbReference type="Proteomes" id="UP000298663"/>
    </source>
</evidence>
<reference evidence="1 2" key="2">
    <citation type="journal article" date="2019" name="G3 (Bethesda)">
        <title>Hybrid Assembly of the Genome of the Entomopathogenic Nematode Steinernema carpocapsae Identifies the X-Chromosome.</title>
        <authorList>
            <person name="Serra L."/>
            <person name="Macchietto M."/>
            <person name="Macias-Munoz A."/>
            <person name="McGill C.J."/>
            <person name="Rodriguez I.M."/>
            <person name="Rodriguez B."/>
            <person name="Murad R."/>
            <person name="Mortazavi A."/>
        </authorList>
    </citation>
    <scope>NUCLEOTIDE SEQUENCE [LARGE SCALE GENOMIC DNA]</scope>
    <source>
        <strain evidence="1 2">ALL</strain>
    </source>
</reference>
<protein>
    <submittedName>
        <fullName evidence="1">Uncharacterized protein</fullName>
    </submittedName>
</protein>
<organism evidence="1 2">
    <name type="scientific">Steinernema carpocapsae</name>
    <name type="common">Entomopathogenic nematode</name>
    <dbReference type="NCBI Taxonomy" id="34508"/>
    <lineage>
        <taxon>Eukaryota</taxon>
        <taxon>Metazoa</taxon>
        <taxon>Ecdysozoa</taxon>
        <taxon>Nematoda</taxon>
        <taxon>Chromadorea</taxon>
        <taxon>Rhabditida</taxon>
        <taxon>Tylenchina</taxon>
        <taxon>Panagrolaimomorpha</taxon>
        <taxon>Strongyloidoidea</taxon>
        <taxon>Steinernematidae</taxon>
        <taxon>Steinernema</taxon>
    </lineage>
</organism>